<feature type="compositionally biased region" description="Acidic residues" evidence="1">
    <location>
        <begin position="542"/>
        <end position="553"/>
    </location>
</feature>
<organism evidence="3 4">
    <name type="scientific">Candolleomyces aberdarensis</name>
    <dbReference type="NCBI Taxonomy" id="2316362"/>
    <lineage>
        <taxon>Eukaryota</taxon>
        <taxon>Fungi</taxon>
        <taxon>Dikarya</taxon>
        <taxon>Basidiomycota</taxon>
        <taxon>Agaricomycotina</taxon>
        <taxon>Agaricomycetes</taxon>
        <taxon>Agaricomycetidae</taxon>
        <taxon>Agaricales</taxon>
        <taxon>Agaricineae</taxon>
        <taxon>Psathyrellaceae</taxon>
        <taxon>Candolleomyces</taxon>
    </lineage>
</organism>
<evidence type="ECO:0000313" key="4">
    <source>
        <dbReference type="Proteomes" id="UP000290288"/>
    </source>
</evidence>
<feature type="compositionally biased region" description="Basic and acidic residues" evidence="1">
    <location>
        <begin position="355"/>
        <end position="368"/>
    </location>
</feature>
<keyword evidence="2" id="KW-0472">Membrane</keyword>
<evidence type="ECO:0000313" key="3">
    <source>
        <dbReference type="EMBL" id="RXW19914.1"/>
    </source>
</evidence>
<feature type="compositionally biased region" description="Pro residues" evidence="1">
    <location>
        <begin position="241"/>
        <end position="253"/>
    </location>
</feature>
<sequence>MLYEKGSVVAPHQIRARTRILESRSNPGFFSPSTVLHDETLLAEREDGDSKSPSTGGAHIQLQCLGPSTRRETFYRRLILTFLLLSTGVLVGLFVLEDRVHAALRRPAEVPESSDMGFRNLALNETRFRTRNSTKGDSSLSPNRFRAKRPRGSTVVGVDETKAARRSPSTRGTVGRFPLIDRATLAAKLGGLSGYYERERELSYLYEYNDDAGRERTRRWPPMITRIPEASRPSPKKSYPPSSPLPSTPPPSIQPFLDEGCDSETPPTASLQGRPHGPRGRKPKFLFPLRIAEQESKARIHFLQLVQLAHRLDRVLVLPNVAKSRIGACYKWGFEVYYSLEEFSLAGDEVEEEAEGKPHEEEPTERRRNIPRYITLENFKLWSDYHHLHANKTGIHSQLLSIASSLPEGIAASSSSSFSSSSQVETEAIVIDRYPTSLAPYTEFPGCFPSKFPQLSLDPTSFYVALDRQDPSLVAASEEGEHEFGEALVRGLKGAIATRRGRGLRANNGLADELAGVAEWDEGMEQGQRPMQPDFGVREDAEAGGEEEDEENEPDVLVVNWDLRRPIFDLSPPTPASTVIEQRVEAVPTALSYSPHLQTLSRVLSPRQQNDGGTRGGEGEEQPYIAIHWRMETVALDVLEDCAYALIDVLSNLLAEIELEHSQLDSSPEWGDNNRNEKRRKTKIWFASDYPYPLFLAPTDQDSRAGNRVPKSGTFRTFNGAHERAIRVLKSAFHPPSSSASDDVGQDDEGKWDEGEAGGGELADWAELVDISASIQAHSTSTMEGIWSHSNNTAAGPPWGDPNTASELLQDTGVLGILDKLIVTQADWFVSGSKRCSRQSSFTRQVIEARQADGRGKRNVVTLF</sequence>
<keyword evidence="4" id="KW-1185">Reference proteome</keyword>
<reference evidence="3 4" key="1">
    <citation type="submission" date="2019-01" db="EMBL/GenBank/DDBJ databases">
        <title>Draft genome sequence of Psathyrella aberdarensis IHI B618.</title>
        <authorList>
            <person name="Buettner E."/>
            <person name="Kellner H."/>
        </authorList>
    </citation>
    <scope>NUCLEOTIDE SEQUENCE [LARGE SCALE GENOMIC DNA]</scope>
    <source>
        <strain evidence="3 4">IHI B618</strain>
    </source>
</reference>
<feature type="region of interest" description="Disordered" evidence="1">
    <location>
        <begin position="525"/>
        <end position="553"/>
    </location>
</feature>
<evidence type="ECO:0000256" key="2">
    <source>
        <dbReference type="SAM" id="Phobius"/>
    </source>
</evidence>
<protein>
    <submittedName>
        <fullName evidence="3">Uncharacterized protein</fullName>
    </submittedName>
</protein>
<keyword evidence="2" id="KW-0812">Transmembrane</keyword>
<evidence type="ECO:0000256" key="1">
    <source>
        <dbReference type="SAM" id="MobiDB-lite"/>
    </source>
</evidence>
<feature type="compositionally biased region" description="Low complexity" evidence="1">
    <location>
        <begin position="231"/>
        <end position="240"/>
    </location>
</feature>
<dbReference type="AlphaFoldDB" id="A0A4Q2DLY5"/>
<feature type="compositionally biased region" description="Polar residues" evidence="1">
    <location>
        <begin position="131"/>
        <end position="142"/>
    </location>
</feature>
<dbReference type="EMBL" id="SDEE01000176">
    <property type="protein sequence ID" value="RXW19914.1"/>
    <property type="molecule type" value="Genomic_DNA"/>
</dbReference>
<accession>A0A4Q2DLY5</accession>
<proteinExistence type="predicted"/>
<gene>
    <name evidence="3" type="ORF">EST38_g5942</name>
</gene>
<feature type="transmembrane region" description="Helical" evidence="2">
    <location>
        <begin position="78"/>
        <end position="96"/>
    </location>
</feature>
<feature type="region of interest" description="Disordered" evidence="1">
    <location>
        <begin position="219"/>
        <end position="283"/>
    </location>
</feature>
<dbReference type="OrthoDB" id="2020419at2759"/>
<dbReference type="Proteomes" id="UP000290288">
    <property type="component" value="Unassembled WGS sequence"/>
</dbReference>
<feature type="region of interest" description="Disordered" evidence="1">
    <location>
        <begin position="349"/>
        <end position="368"/>
    </location>
</feature>
<comment type="caution">
    <text evidence="3">The sequence shown here is derived from an EMBL/GenBank/DDBJ whole genome shotgun (WGS) entry which is preliminary data.</text>
</comment>
<feature type="region of interest" description="Disordered" evidence="1">
    <location>
        <begin position="732"/>
        <end position="758"/>
    </location>
</feature>
<feature type="region of interest" description="Disordered" evidence="1">
    <location>
        <begin position="130"/>
        <end position="156"/>
    </location>
</feature>
<keyword evidence="2" id="KW-1133">Transmembrane helix</keyword>
<name>A0A4Q2DLY5_9AGAR</name>